<organism evidence="2 3">
    <name type="scientific">Schizothecium vesticola</name>
    <dbReference type="NCBI Taxonomy" id="314040"/>
    <lineage>
        <taxon>Eukaryota</taxon>
        <taxon>Fungi</taxon>
        <taxon>Dikarya</taxon>
        <taxon>Ascomycota</taxon>
        <taxon>Pezizomycotina</taxon>
        <taxon>Sordariomycetes</taxon>
        <taxon>Sordariomycetidae</taxon>
        <taxon>Sordariales</taxon>
        <taxon>Schizotheciaceae</taxon>
        <taxon>Schizothecium</taxon>
    </lineage>
</organism>
<evidence type="ECO:0000256" key="1">
    <source>
        <dbReference type="SAM" id="MobiDB-lite"/>
    </source>
</evidence>
<name>A0AA40K8A6_9PEZI</name>
<feature type="compositionally biased region" description="Basic residues" evidence="1">
    <location>
        <begin position="139"/>
        <end position="148"/>
    </location>
</feature>
<accession>A0AA40K8A6</accession>
<keyword evidence="3" id="KW-1185">Reference proteome</keyword>
<dbReference type="EMBL" id="JAUKUD010000003">
    <property type="protein sequence ID" value="KAK0749701.1"/>
    <property type="molecule type" value="Genomic_DNA"/>
</dbReference>
<gene>
    <name evidence="2" type="ORF">B0T18DRAFT_407364</name>
</gene>
<reference evidence="2" key="1">
    <citation type="submission" date="2023-06" db="EMBL/GenBank/DDBJ databases">
        <title>Genome-scale phylogeny and comparative genomics of the fungal order Sordariales.</title>
        <authorList>
            <consortium name="Lawrence Berkeley National Laboratory"/>
            <person name="Hensen N."/>
            <person name="Bonometti L."/>
            <person name="Westerberg I."/>
            <person name="Brannstrom I.O."/>
            <person name="Guillou S."/>
            <person name="Cros-Aarteil S."/>
            <person name="Calhoun S."/>
            <person name="Haridas S."/>
            <person name="Kuo A."/>
            <person name="Mondo S."/>
            <person name="Pangilinan J."/>
            <person name="Riley R."/>
            <person name="LaButti K."/>
            <person name="Andreopoulos B."/>
            <person name="Lipzen A."/>
            <person name="Chen C."/>
            <person name="Yanf M."/>
            <person name="Daum C."/>
            <person name="Ng V."/>
            <person name="Clum A."/>
            <person name="Steindorff A."/>
            <person name="Ohm R."/>
            <person name="Martin F."/>
            <person name="Silar P."/>
            <person name="Natvig D."/>
            <person name="Lalanne C."/>
            <person name="Gautier V."/>
            <person name="Ament-velasquez S.L."/>
            <person name="Kruys A."/>
            <person name="Hutchinson M.I."/>
            <person name="Powell A.J."/>
            <person name="Barry K."/>
            <person name="Miller A.N."/>
            <person name="Grigoriev I.V."/>
            <person name="Debuchy R."/>
            <person name="Gladieux P."/>
            <person name="Thoren M.H."/>
            <person name="Johannesson H."/>
        </authorList>
    </citation>
    <scope>NUCLEOTIDE SEQUENCE</scope>
    <source>
        <strain evidence="2">SMH3187-1</strain>
    </source>
</reference>
<dbReference type="Proteomes" id="UP001172155">
    <property type="component" value="Unassembled WGS sequence"/>
</dbReference>
<protein>
    <submittedName>
        <fullName evidence="2">Uncharacterized protein</fullName>
    </submittedName>
</protein>
<sequence>MAGSSDHESAFAEATRVLRDDRTHLTPAMKELILDHVARNLDDELTEARRLWEAGEPLDQKQQVAILGWLCPLVNHAESTKKRLVPVMEPKVEVKVRARGEPDISSARADMLSKVDREYSCSPAQKRSPSPDSESVARVYRRRLGPRR</sequence>
<comment type="caution">
    <text evidence="2">The sequence shown here is derived from an EMBL/GenBank/DDBJ whole genome shotgun (WGS) entry which is preliminary data.</text>
</comment>
<evidence type="ECO:0000313" key="2">
    <source>
        <dbReference type="EMBL" id="KAK0749701.1"/>
    </source>
</evidence>
<dbReference type="AlphaFoldDB" id="A0AA40K8A6"/>
<feature type="region of interest" description="Disordered" evidence="1">
    <location>
        <begin position="99"/>
        <end position="148"/>
    </location>
</feature>
<feature type="compositionally biased region" description="Polar residues" evidence="1">
    <location>
        <begin position="122"/>
        <end position="133"/>
    </location>
</feature>
<proteinExistence type="predicted"/>
<evidence type="ECO:0000313" key="3">
    <source>
        <dbReference type="Proteomes" id="UP001172155"/>
    </source>
</evidence>